<keyword evidence="5" id="KW-0378">Hydrolase</keyword>
<evidence type="ECO:0000259" key="4">
    <source>
        <dbReference type="Pfam" id="PF01420"/>
    </source>
</evidence>
<reference evidence="6" key="1">
    <citation type="submission" date="2019-09" db="EMBL/GenBank/DDBJ databases">
        <title>Distinct polysaccharide growth profiles of human intestinal Prevotella copri isolates.</title>
        <authorList>
            <person name="Fehlner-Peach H."/>
            <person name="Magnabosco C."/>
            <person name="Raghavan V."/>
            <person name="Scher J.U."/>
            <person name="Tett A."/>
            <person name="Cox L.M."/>
            <person name="Gottsegen C."/>
            <person name="Watters A."/>
            <person name="Wiltshire- Gordon J.D."/>
            <person name="Segata N."/>
            <person name="Bonneau R."/>
            <person name="Littman D.R."/>
        </authorList>
    </citation>
    <scope>NUCLEOTIDE SEQUENCE [LARGE SCALE GENOMIC DNA]</scope>
    <source>
        <strain evidence="6">iA624</strain>
    </source>
</reference>
<dbReference type="InterPro" id="IPR051212">
    <property type="entry name" value="Type-I_RE_S_subunit"/>
</dbReference>
<dbReference type="PANTHER" id="PTHR43140">
    <property type="entry name" value="TYPE-1 RESTRICTION ENZYME ECOKI SPECIFICITY PROTEIN"/>
    <property type="match status" value="1"/>
</dbReference>
<feature type="domain" description="Type I restriction modification DNA specificity" evidence="4">
    <location>
        <begin position="15"/>
        <end position="167"/>
    </location>
</feature>
<name>A0AA91A6G1_9BACT</name>
<evidence type="ECO:0000256" key="3">
    <source>
        <dbReference type="ARBA" id="ARBA00023125"/>
    </source>
</evidence>
<dbReference type="Pfam" id="PF01420">
    <property type="entry name" value="Methylase_S"/>
    <property type="match status" value="2"/>
</dbReference>
<evidence type="ECO:0000256" key="1">
    <source>
        <dbReference type="ARBA" id="ARBA00010923"/>
    </source>
</evidence>
<proteinExistence type="inferred from homology"/>
<comment type="similarity">
    <text evidence="1">Belongs to the type-I restriction system S methylase family.</text>
</comment>
<keyword evidence="5" id="KW-0255">Endonuclease</keyword>
<dbReference type="GO" id="GO:0009307">
    <property type="term" value="P:DNA restriction-modification system"/>
    <property type="evidence" value="ECO:0007669"/>
    <property type="project" value="UniProtKB-KW"/>
</dbReference>
<keyword evidence="5" id="KW-0540">Nuclease</keyword>
<dbReference type="GO" id="GO:0003677">
    <property type="term" value="F:DNA binding"/>
    <property type="evidence" value="ECO:0007669"/>
    <property type="project" value="UniProtKB-KW"/>
</dbReference>
<dbReference type="InterPro" id="IPR000055">
    <property type="entry name" value="Restrct_endonuc_typeI_TRD"/>
</dbReference>
<keyword evidence="3" id="KW-0238">DNA-binding</keyword>
<dbReference type="PANTHER" id="PTHR43140:SF1">
    <property type="entry name" value="TYPE I RESTRICTION ENZYME ECOKI SPECIFICITY SUBUNIT"/>
    <property type="match status" value="1"/>
</dbReference>
<dbReference type="Proteomes" id="UP000405805">
    <property type="component" value="Unassembled WGS sequence"/>
</dbReference>
<evidence type="ECO:0000313" key="5">
    <source>
        <dbReference type="EMBL" id="MQO10611.1"/>
    </source>
</evidence>
<dbReference type="InterPro" id="IPR044946">
    <property type="entry name" value="Restrct_endonuc_typeI_TRD_sf"/>
</dbReference>
<sequence length="401" mass="45247">MYLTSDKPHYPFELPKGWCFTNIGELLINRDGERKPVSSAIRSKQSNKIYDYYGAAGVIDKIDDYLFDEKLLLIGEDGANLLSKSKNNAFFAEGKYWVNNHAHVLDATDKNLLEYVAIVINAIKLDDYITGSAQPKLSQDNLNKIPIVLPPLSEQKRIMEAIIHWSLLIEQIEQNKIDLQASIKQAKSKVLDLAIHGKLVSQDPNDEPASELLKRINPKAEITCDTPQYGKLPKGWCLIQGKYLYKPMKSTKPKGSFFNYIDIDSIDNAKQSIDCVKVVKTENAPSRASRHTQKGDIVFSMVRPYLKNIAIVPDNDCIASTGFYVCSPSNVEISKYCYYVMISDYTVSGLNQFMKGDNSPSINKSDIDNWLFPLPPLTEQHRIVAKIEELFAQLDKIEASL</sequence>
<protein>
    <submittedName>
        <fullName evidence="5">Restriction endonuclease subunit S</fullName>
    </submittedName>
</protein>
<dbReference type="Gene3D" id="3.90.220.20">
    <property type="entry name" value="DNA methylase specificity domains"/>
    <property type="match status" value="2"/>
</dbReference>
<evidence type="ECO:0000313" key="6">
    <source>
        <dbReference type="Proteomes" id="UP000405805"/>
    </source>
</evidence>
<dbReference type="SUPFAM" id="SSF116734">
    <property type="entry name" value="DNA methylase specificity domain"/>
    <property type="match status" value="2"/>
</dbReference>
<comment type="caution">
    <text evidence="5">The sequence shown here is derived from an EMBL/GenBank/DDBJ whole genome shotgun (WGS) entry which is preliminary data.</text>
</comment>
<accession>A0AA91A6G1</accession>
<dbReference type="AlphaFoldDB" id="A0AA91A6G1"/>
<dbReference type="GO" id="GO:0004519">
    <property type="term" value="F:endonuclease activity"/>
    <property type="evidence" value="ECO:0007669"/>
    <property type="project" value="UniProtKB-KW"/>
</dbReference>
<gene>
    <name evidence="5" type="ORF">F7D57_13010</name>
</gene>
<keyword evidence="2" id="KW-0680">Restriction system</keyword>
<dbReference type="EMBL" id="VZBP01000166">
    <property type="protein sequence ID" value="MQO10611.1"/>
    <property type="molecule type" value="Genomic_DNA"/>
</dbReference>
<evidence type="ECO:0000256" key="2">
    <source>
        <dbReference type="ARBA" id="ARBA00022747"/>
    </source>
</evidence>
<organism evidence="5 6">
    <name type="scientific">Segatella copri</name>
    <dbReference type="NCBI Taxonomy" id="165179"/>
    <lineage>
        <taxon>Bacteria</taxon>
        <taxon>Pseudomonadati</taxon>
        <taxon>Bacteroidota</taxon>
        <taxon>Bacteroidia</taxon>
        <taxon>Bacteroidales</taxon>
        <taxon>Prevotellaceae</taxon>
        <taxon>Segatella</taxon>
    </lineage>
</organism>
<dbReference type="CDD" id="cd17262">
    <property type="entry name" value="RMtype1_S_Aco12261I-TRD2-CR2"/>
    <property type="match status" value="1"/>
</dbReference>
<feature type="domain" description="Type I restriction modification DNA specificity" evidence="4">
    <location>
        <begin position="258"/>
        <end position="396"/>
    </location>
</feature>